<evidence type="ECO:0000313" key="1">
    <source>
        <dbReference type="EMBL" id="KAF2421145.1"/>
    </source>
</evidence>
<organism evidence="1 2">
    <name type="scientific">Tothia fuscella</name>
    <dbReference type="NCBI Taxonomy" id="1048955"/>
    <lineage>
        <taxon>Eukaryota</taxon>
        <taxon>Fungi</taxon>
        <taxon>Dikarya</taxon>
        <taxon>Ascomycota</taxon>
        <taxon>Pezizomycotina</taxon>
        <taxon>Dothideomycetes</taxon>
        <taxon>Pleosporomycetidae</taxon>
        <taxon>Venturiales</taxon>
        <taxon>Cylindrosympodiaceae</taxon>
        <taxon>Tothia</taxon>
    </lineage>
</organism>
<comment type="caution">
    <text evidence="1">The sequence shown here is derived from an EMBL/GenBank/DDBJ whole genome shotgun (WGS) entry which is preliminary data.</text>
</comment>
<sequence>MRYTRRCDGLTSRYCTQISTPQPFSTSSQSFQFHPSFGDRWRLRGSKCSIHTRVYSWTTEGSLFLGFGASGNTFSINEIHPGIPKASNFCSQSYKMASWNYVLHSSISEKLRVCLGIPAVVTFSQLETVKIPTPFQHMQVKSVSVKLLVVTSYLLARSQCFR</sequence>
<protein>
    <submittedName>
        <fullName evidence="1">Uncharacterized protein</fullName>
    </submittedName>
</protein>
<name>A0A9P4NHI3_9PEZI</name>
<evidence type="ECO:0000313" key="2">
    <source>
        <dbReference type="Proteomes" id="UP000800235"/>
    </source>
</evidence>
<proteinExistence type="predicted"/>
<accession>A0A9P4NHI3</accession>
<gene>
    <name evidence="1" type="ORF">EJ08DRAFT_521102</name>
</gene>
<dbReference type="AlphaFoldDB" id="A0A9P4NHI3"/>
<dbReference type="Proteomes" id="UP000800235">
    <property type="component" value="Unassembled WGS sequence"/>
</dbReference>
<keyword evidence="2" id="KW-1185">Reference proteome</keyword>
<reference evidence="1" key="1">
    <citation type="journal article" date="2020" name="Stud. Mycol.">
        <title>101 Dothideomycetes genomes: a test case for predicting lifestyles and emergence of pathogens.</title>
        <authorList>
            <person name="Haridas S."/>
            <person name="Albert R."/>
            <person name="Binder M."/>
            <person name="Bloem J."/>
            <person name="Labutti K."/>
            <person name="Salamov A."/>
            <person name="Andreopoulos B."/>
            <person name="Baker S."/>
            <person name="Barry K."/>
            <person name="Bills G."/>
            <person name="Bluhm B."/>
            <person name="Cannon C."/>
            <person name="Castanera R."/>
            <person name="Culley D."/>
            <person name="Daum C."/>
            <person name="Ezra D."/>
            <person name="Gonzalez J."/>
            <person name="Henrissat B."/>
            <person name="Kuo A."/>
            <person name="Liang C."/>
            <person name="Lipzen A."/>
            <person name="Lutzoni F."/>
            <person name="Magnuson J."/>
            <person name="Mondo S."/>
            <person name="Nolan M."/>
            <person name="Ohm R."/>
            <person name="Pangilinan J."/>
            <person name="Park H.-J."/>
            <person name="Ramirez L."/>
            <person name="Alfaro M."/>
            <person name="Sun H."/>
            <person name="Tritt A."/>
            <person name="Yoshinaga Y."/>
            <person name="Zwiers L.-H."/>
            <person name="Turgeon B."/>
            <person name="Goodwin S."/>
            <person name="Spatafora J."/>
            <person name="Crous P."/>
            <person name="Grigoriev I."/>
        </authorList>
    </citation>
    <scope>NUCLEOTIDE SEQUENCE</scope>
    <source>
        <strain evidence="1">CBS 130266</strain>
    </source>
</reference>
<dbReference type="EMBL" id="MU007101">
    <property type="protein sequence ID" value="KAF2421145.1"/>
    <property type="molecule type" value="Genomic_DNA"/>
</dbReference>